<dbReference type="Proteomes" id="UP000634530">
    <property type="component" value="Chromosome"/>
</dbReference>
<dbReference type="RefSeq" id="WP_186687742.1">
    <property type="nucleotide sequence ID" value="NZ_CP077093.1"/>
</dbReference>
<accession>A0A9E6TTT3</accession>
<dbReference type="AlphaFoldDB" id="A0A9E6TTT3"/>
<protein>
    <submittedName>
        <fullName evidence="1">YiiG family protein</fullName>
    </submittedName>
</protein>
<sequence length="331" mass="38035">MNRKARMYLLIGLVVAMLANLSTAKYSVLDAVWNWLGILPSTENDQAAAMKPLVDCLRSVDVEWRNAYTRYQKITSTQQSSDHDGRLVAIDTQGQRNKMMFAGQRSRIIACLPDEGDRQALARMLPGFSRYLTAWIRVSEVTETFNFYSYLLAPPLTAEEKEHLDPTFRPLAEDFLKESDQLRREIVAQDLRIRQVQLRQIEARFGQDQHWHLLNFMLQARLNLDQLTKASAEHNLTPTLLSGLIENVKAAHAAGTSYMQAHPATSSDKSVQGIWEHLHTPATDYFKALDSLRDDWTAQRDSLYLDDDLEKIQTTYDALLIRYNQEVRGRY</sequence>
<organism evidence="1 2">
    <name type="scientific">Pseudomonas vanderleydeniana</name>
    <dbReference type="NCBI Taxonomy" id="2745495"/>
    <lineage>
        <taxon>Bacteria</taxon>
        <taxon>Pseudomonadati</taxon>
        <taxon>Pseudomonadota</taxon>
        <taxon>Gammaproteobacteria</taxon>
        <taxon>Pseudomonadales</taxon>
        <taxon>Pseudomonadaceae</taxon>
        <taxon>Pseudomonas</taxon>
    </lineage>
</organism>
<evidence type="ECO:0000313" key="1">
    <source>
        <dbReference type="EMBL" id="QXI31018.1"/>
    </source>
</evidence>
<gene>
    <name evidence="1" type="ORF">HU752_014210</name>
</gene>
<proteinExistence type="predicted"/>
<evidence type="ECO:0000313" key="2">
    <source>
        <dbReference type="Proteomes" id="UP000634530"/>
    </source>
</evidence>
<reference evidence="1 2" key="2">
    <citation type="journal article" date="2021" name="Microorganisms">
        <title>The Ever-Expanding Pseudomonas Genus: Description of 43 New Species and Partition of the Pseudomonas putida Group.</title>
        <authorList>
            <person name="Girard L."/>
            <person name="Lood C."/>
            <person name="Hofte M."/>
            <person name="Vandamme P."/>
            <person name="Rokni-Zadeh H."/>
            <person name="van Noort V."/>
            <person name="Lavigne R."/>
            <person name="De Mot R."/>
        </authorList>
    </citation>
    <scope>NUCLEOTIDE SEQUENCE [LARGE SCALE GENOMIC DNA]</scope>
    <source>
        <strain evidence="1 2">RW8P3</strain>
    </source>
</reference>
<dbReference type="EMBL" id="CP077093">
    <property type="protein sequence ID" value="QXI31018.1"/>
    <property type="molecule type" value="Genomic_DNA"/>
</dbReference>
<reference evidence="1 2" key="1">
    <citation type="journal article" date="2020" name="Microorganisms">
        <title>Reliable Identification of Environmental Pseudomonas Isolates Using the rpoD Gene.</title>
        <authorList>
            <consortium name="The Broad Institute Genome Sequencing Platform"/>
            <person name="Girard L."/>
            <person name="Lood C."/>
            <person name="Rokni-Zadeh H."/>
            <person name="van Noort V."/>
            <person name="Lavigne R."/>
            <person name="De Mot R."/>
        </authorList>
    </citation>
    <scope>NUCLEOTIDE SEQUENCE [LARGE SCALE GENOMIC DNA]</scope>
    <source>
        <strain evidence="1 2">RW8P3</strain>
    </source>
</reference>
<keyword evidence="2" id="KW-1185">Reference proteome</keyword>
<name>A0A9E6TTT3_9PSED</name>
<dbReference type="KEGG" id="pvw:HU752_014210"/>